<gene>
    <name evidence="1" type="ORF">P154DRAFT_450773</name>
</gene>
<dbReference type="Proteomes" id="UP000799779">
    <property type="component" value="Unassembled WGS sequence"/>
</dbReference>
<reference evidence="1" key="1">
    <citation type="journal article" date="2020" name="Stud. Mycol.">
        <title>101 Dothideomycetes genomes: a test case for predicting lifestyles and emergence of pathogens.</title>
        <authorList>
            <person name="Haridas S."/>
            <person name="Albert R."/>
            <person name="Binder M."/>
            <person name="Bloem J."/>
            <person name="Labutti K."/>
            <person name="Salamov A."/>
            <person name="Andreopoulos B."/>
            <person name="Baker S."/>
            <person name="Barry K."/>
            <person name="Bills G."/>
            <person name="Bluhm B."/>
            <person name="Cannon C."/>
            <person name="Castanera R."/>
            <person name="Culley D."/>
            <person name="Daum C."/>
            <person name="Ezra D."/>
            <person name="Gonzalez J."/>
            <person name="Henrissat B."/>
            <person name="Kuo A."/>
            <person name="Liang C."/>
            <person name="Lipzen A."/>
            <person name="Lutzoni F."/>
            <person name="Magnuson J."/>
            <person name="Mondo S."/>
            <person name="Nolan M."/>
            <person name="Ohm R."/>
            <person name="Pangilinan J."/>
            <person name="Park H.-J."/>
            <person name="Ramirez L."/>
            <person name="Alfaro M."/>
            <person name="Sun H."/>
            <person name="Tritt A."/>
            <person name="Yoshinaga Y."/>
            <person name="Zwiers L.-H."/>
            <person name="Turgeon B."/>
            <person name="Goodwin S."/>
            <person name="Spatafora J."/>
            <person name="Crous P."/>
            <person name="Grigoriev I."/>
        </authorList>
    </citation>
    <scope>NUCLEOTIDE SEQUENCE</scope>
    <source>
        <strain evidence="1">CBS 123094</strain>
    </source>
</reference>
<dbReference type="EMBL" id="ML977719">
    <property type="protein sequence ID" value="KAF1993218.1"/>
    <property type="molecule type" value="Genomic_DNA"/>
</dbReference>
<dbReference type="OrthoDB" id="5132737at2759"/>
<name>A0A6A5VWW7_9PLEO</name>
<protein>
    <submittedName>
        <fullName evidence="1">Uncharacterized protein</fullName>
    </submittedName>
</protein>
<organism evidence="1 2">
    <name type="scientific">Amniculicola lignicola CBS 123094</name>
    <dbReference type="NCBI Taxonomy" id="1392246"/>
    <lineage>
        <taxon>Eukaryota</taxon>
        <taxon>Fungi</taxon>
        <taxon>Dikarya</taxon>
        <taxon>Ascomycota</taxon>
        <taxon>Pezizomycotina</taxon>
        <taxon>Dothideomycetes</taxon>
        <taxon>Pleosporomycetidae</taxon>
        <taxon>Pleosporales</taxon>
        <taxon>Amniculicolaceae</taxon>
        <taxon>Amniculicola</taxon>
    </lineage>
</organism>
<sequence length="73" mass="8792">LPKYTLFLDNILFKKIYKCLRGKNKTKVILYTIDLIFLLAKILADYRVKHLEILRETTNVGWINTIPFYRPYL</sequence>
<evidence type="ECO:0000313" key="2">
    <source>
        <dbReference type="Proteomes" id="UP000799779"/>
    </source>
</evidence>
<evidence type="ECO:0000313" key="1">
    <source>
        <dbReference type="EMBL" id="KAF1993218.1"/>
    </source>
</evidence>
<dbReference type="AlphaFoldDB" id="A0A6A5VWW7"/>
<accession>A0A6A5VWW7</accession>
<proteinExistence type="predicted"/>
<feature type="non-terminal residue" evidence="1">
    <location>
        <position position="1"/>
    </location>
</feature>
<keyword evidence="2" id="KW-1185">Reference proteome</keyword>